<dbReference type="PANTHER" id="PTHR21301">
    <property type="entry name" value="REVERSE TRANSCRIPTASE"/>
    <property type="match status" value="1"/>
</dbReference>
<accession>A0AAV4IDJ8</accession>
<organism evidence="2 3">
    <name type="scientific">Elysia marginata</name>
    <dbReference type="NCBI Taxonomy" id="1093978"/>
    <lineage>
        <taxon>Eukaryota</taxon>
        <taxon>Metazoa</taxon>
        <taxon>Spiralia</taxon>
        <taxon>Lophotrochozoa</taxon>
        <taxon>Mollusca</taxon>
        <taxon>Gastropoda</taxon>
        <taxon>Heterobranchia</taxon>
        <taxon>Euthyneura</taxon>
        <taxon>Panpulmonata</taxon>
        <taxon>Sacoglossa</taxon>
        <taxon>Placobranchoidea</taxon>
        <taxon>Plakobranchidae</taxon>
        <taxon>Elysia</taxon>
    </lineage>
</organism>
<evidence type="ECO:0000313" key="2">
    <source>
        <dbReference type="EMBL" id="GFS07801.1"/>
    </source>
</evidence>
<feature type="domain" description="Reverse transcriptase" evidence="1">
    <location>
        <begin position="1"/>
        <end position="108"/>
    </location>
</feature>
<name>A0AAV4IDJ8_9GAST</name>
<dbReference type="InterPro" id="IPR058912">
    <property type="entry name" value="HTH_animal"/>
</dbReference>
<gene>
    <name evidence="2" type="ORF">ElyMa_001258700</name>
</gene>
<dbReference type="EMBL" id="BMAT01002482">
    <property type="protein sequence ID" value="GFS07801.1"/>
    <property type="molecule type" value="Genomic_DNA"/>
</dbReference>
<dbReference type="Pfam" id="PF26215">
    <property type="entry name" value="HTH_animal"/>
    <property type="match status" value="1"/>
</dbReference>
<dbReference type="PROSITE" id="PS50878">
    <property type="entry name" value="RT_POL"/>
    <property type="match status" value="1"/>
</dbReference>
<protein>
    <recommendedName>
        <fullName evidence="1">Reverse transcriptase domain-containing protein</fullName>
    </recommendedName>
</protein>
<comment type="caution">
    <text evidence="2">The sequence shown here is derived from an EMBL/GenBank/DDBJ whole genome shotgun (WGS) entry which is preliminary data.</text>
</comment>
<evidence type="ECO:0000313" key="3">
    <source>
        <dbReference type="Proteomes" id="UP000762676"/>
    </source>
</evidence>
<proteinExistence type="predicted"/>
<dbReference type="PANTHER" id="PTHR21301:SF10">
    <property type="entry name" value="REVERSE TRANSCRIPTASE DOMAIN-CONTAINING PROTEIN"/>
    <property type="match status" value="1"/>
</dbReference>
<dbReference type="AlphaFoldDB" id="A0AAV4IDJ8"/>
<reference evidence="2 3" key="1">
    <citation type="journal article" date="2021" name="Elife">
        <title>Chloroplast acquisition without the gene transfer in kleptoplastic sea slugs, Plakobranchus ocellatus.</title>
        <authorList>
            <person name="Maeda T."/>
            <person name="Takahashi S."/>
            <person name="Yoshida T."/>
            <person name="Shimamura S."/>
            <person name="Takaki Y."/>
            <person name="Nagai Y."/>
            <person name="Toyoda A."/>
            <person name="Suzuki Y."/>
            <person name="Arimoto A."/>
            <person name="Ishii H."/>
            <person name="Satoh N."/>
            <person name="Nishiyama T."/>
            <person name="Hasebe M."/>
            <person name="Maruyama T."/>
            <person name="Minagawa J."/>
            <person name="Obokata J."/>
            <person name="Shigenobu S."/>
        </authorList>
    </citation>
    <scope>NUCLEOTIDE SEQUENCE [LARGE SCALE GENOMIC DNA]</scope>
</reference>
<dbReference type="InterPro" id="IPR000477">
    <property type="entry name" value="RT_dom"/>
</dbReference>
<sequence length="254" mass="29570">MGTCMAPTYANIFMRVIEAGLPCAFPDKPLFWLRYIDDIFLIWTHGRAKLESFIAHANTFHPTIKFTSNISDTQIPFLDVMVSLKNNTLHTDLYSKPTDTFNYLHWSSCHPFHTKSSIPYSLAFRLIRICSCEETLARRLTELTEHLKRRGFPLKHIQKAILKAKETPRSTPYRDAACLRHKKNRIPFVITYNLALPNISSILKNYFPILHTSPRCRRAIPHLPMAAFRRPKNLRDSLVHANIQKNTHMWQQTV</sequence>
<keyword evidence="3" id="KW-1185">Reference proteome</keyword>
<evidence type="ECO:0000259" key="1">
    <source>
        <dbReference type="PROSITE" id="PS50878"/>
    </source>
</evidence>
<dbReference type="Proteomes" id="UP000762676">
    <property type="component" value="Unassembled WGS sequence"/>
</dbReference>